<dbReference type="Gene3D" id="2.60.120.590">
    <property type="entry name" value="Alpha-ketoglutarate-dependent dioxygenase AlkB-like"/>
    <property type="match status" value="1"/>
</dbReference>
<dbReference type="InterPro" id="IPR005123">
    <property type="entry name" value="Oxoglu/Fe-dep_dioxygenase_dom"/>
</dbReference>
<feature type="domain" description="Fe2OG dioxygenase" evidence="1">
    <location>
        <begin position="95"/>
        <end position="198"/>
    </location>
</feature>
<dbReference type="InterPro" id="IPR032857">
    <property type="entry name" value="ALKBH4"/>
</dbReference>
<organism evidence="2 3">
    <name type="scientific">Syncephalastrum racemosum</name>
    <name type="common">Filamentous fungus</name>
    <dbReference type="NCBI Taxonomy" id="13706"/>
    <lineage>
        <taxon>Eukaryota</taxon>
        <taxon>Fungi</taxon>
        <taxon>Fungi incertae sedis</taxon>
        <taxon>Mucoromycota</taxon>
        <taxon>Mucoromycotina</taxon>
        <taxon>Mucoromycetes</taxon>
        <taxon>Mucorales</taxon>
        <taxon>Syncephalastraceae</taxon>
        <taxon>Syncephalastrum</taxon>
    </lineage>
</organism>
<evidence type="ECO:0000313" key="2">
    <source>
        <dbReference type="EMBL" id="ORZ02462.1"/>
    </source>
</evidence>
<dbReference type="PROSITE" id="PS51471">
    <property type="entry name" value="FE2OG_OXY"/>
    <property type="match status" value="1"/>
</dbReference>
<evidence type="ECO:0000313" key="3">
    <source>
        <dbReference type="Proteomes" id="UP000242180"/>
    </source>
</evidence>
<comment type="caution">
    <text evidence="2">The sequence shown here is derived from an EMBL/GenBank/DDBJ whole genome shotgun (WGS) entry which is preliminary data.</text>
</comment>
<dbReference type="InterPro" id="IPR027450">
    <property type="entry name" value="AlkB-like"/>
</dbReference>
<dbReference type="OrthoDB" id="271595at2759"/>
<proteinExistence type="predicted"/>
<dbReference type="STRING" id="13706.A0A1X2HSA4"/>
<reference evidence="2 3" key="1">
    <citation type="submission" date="2016-07" db="EMBL/GenBank/DDBJ databases">
        <title>Pervasive Adenine N6-methylation of Active Genes in Fungi.</title>
        <authorList>
            <consortium name="DOE Joint Genome Institute"/>
            <person name="Mondo S.J."/>
            <person name="Dannebaum R.O."/>
            <person name="Kuo R.C."/>
            <person name="Labutti K."/>
            <person name="Haridas S."/>
            <person name="Kuo A."/>
            <person name="Salamov A."/>
            <person name="Ahrendt S.R."/>
            <person name="Lipzen A."/>
            <person name="Sullivan W."/>
            <person name="Andreopoulos W.B."/>
            <person name="Clum A."/>
            <person name="Lindquist E."/>
            <person name="Daum C."/>
            <person name="Ramamoorthy G.K."/>
            <person name="Gryganskyi A."/>
            <person name="Culley D."/>
            <person name="Magnuson J.K."/>
            <person name="James T.Y."/>
            <person name="O'Malley M.A."/>
            <person name="Stajich J.E."/>
            <person name="Spatafora J.W."/>
            <person name="Visel A."/>
            <person name="Grigoriev I.V."/>
        </authorList>
    </citation>
    <scope>NUCLEOTIDE SEQUENCE [LARGE SCALE GENOMIC DNA]</scope>
    <source>
        <strain evidence="2 3">NRRL 2496</strain>
    </source>
</reference>
<dbReference type="SUPFAM" id="SSF51197">
    <property type="entry name" value="Clavaminate synthase-like"/>
    <property type="match status" value="1"/>
</dbReference>
<gene>
    <name evidence="2" type="ORF">BCR43DRAFT_431508</name>
</gene>
<dbReference type="InterPro" id="IPR037151">
    <property type="entry name" value="AlkB-like_sf"/>
</dbReference>
<dbReference type="OMA" id="KRRTQQY"/>
<dbReference type="Proteomes" id="UP000242180">
    <property type="component" value="Unassembled WGS sequence"/>
</dbReference>
<dbReference type="InParanoid" id="A0A1X2HSA4"/>
<dbReference type="PANTHER" id="PTHR12463">
    <property type="entry name" value="OXYGENASE-RELATED"/>
    <property type="match status" value="1"/>
</dbReference>
<keyword evidence="3" id="KW-1185">Reference proteome</keyword>
<dbReference type="AlphaFoldDB" id="A0A1X2HSA4"/>
<dbReference type="GO" id="GO:0016491">
    <property type="term" value="F:oxidoreductase activity"/>
    <property type="evidence" value="ECO:0007669"/>
    <property type="project" value="TreeGrafter"/>
</dbReference>
<evidence type="ECO:0000259" key="1">
    <source>
        <dbReference type="PROSITE" id="PS51471"/>
    </source>
</evidence>
<dbReference type="GO" id="GO:0032451">
    <property type="term" value="F:demethylase activity"/>
    <property type="evidence" value="ECO:0007669"/>
    <property type="project" value="TreeGrafter"/>
</dbReference>
<dbReference type="PANTHER" id="PTHR12463:SF1">
    <property type="entry name" value="2-OXOGLUTARATE AND FE-DEPENDENT OXYGENASE FAMILY PROTEIN"/>
    <property type="match status" value="1"/>
</dbReference>
<protein>
    <recommendedName>
        <fullName evidence="1">Fe2OG dioxygenase domain-containing protein</fullName>
    </recommendedName>
</protein>
<name>A0A1X2HSA4_SYNRA</name>
<dbReference type="EMBL" id="MCGN01000001">
    <property type="protein sequence ID" value="ORZ02462.1"/>
    <property type="molecule type" value="Genomic_DNA"/>
</dbReference>
<sequence>MHTVSYEDQIQGLCVIEDFCTPQEEEHLVSTVDKLDWTGLGVGPNPEMKRRTQQYGHLFSYRYRHVKVMQELGPLPDFATPLVARIMEHNLMPNQPNHLLVNEYNLGQGIMPHTDAPKLFGPAILSLSLASPCTMKFTHAENGHEIDVLLPRRSMVVMTSDARYQYKHSISKDHTDTASSGVTVERGKRISFTFRGLHCIREIEKRGNSEL</sequence>
<dbReference type="Pfam" id="PF13532">
    <property type="entry name" value="2OG-FeII_Oxy_2"/>
    <property type="match status" value="1"/>
</dbReference>
<dbReference type="GO" id="GO:0070988">
    <property type="term" value="P:demethylation"/>
    <property type="evidence" value="ECO:0007669"/>
    <property type="project" value="InterPro"/>
</dbReference>
<accession>A0A1X2HSA4</accession>